<gene>
    <name evidence="1" type="ORF">LPJ66_008965</name>
</gene>
<proteinExistence type="predicted"/>
<dbReference type="Proteomes" id="UP001150581">
    <property type="component" value="Unassembled WGS sequence"/>
</dbReference>
<accession>A0ACC1I561</accession>
<reference evidence="1" key="1">
    <citation type="submission" date="2022-07" db="EMBL/GenBank/DDBJ databases">
        <title>Phylogenomic reconstructions and comparative analyses of Kickxellomycotina fungi.</title>
        <authorList>
            <person name="Reynolds N.K."/>
            <person name="Stajich J.E."/>
            <person name="Barry K."/>
            <person name="Grigoriev I.V."/>
            <person name="Crous P."/>
            <person name="Smith M.E."/>
        </authorList>
    </citation>
    <scope>NUCLEOTIDE SEQUENCE</scope>
    <source>
        <strain evidence="1">Benny 63K</strain>
    </source>
</reference>
<feature type="non-terminal residue" evidence="1">
    <location>
        <position position="1"/>
    </location>
</feature>
<dbReference type="EMBL" id="JANBPG010001923">
    <property type="protein sequence ID" value="KAJ1887726.1"/>
    <property type="molecule type" value="Genomic_DNA"/>
</dbReference>
<name>A0ACC1I561_9FUNG</name>
<comment type="caution">
    <text evidence="1">The sequence shown here is derived from an EMBL/GenBank/DDBJ whole genome shotgun (WGS) entry which is preliminary data.</text>
</comment>
<organism evidence="1 2">
    <name type="scientific">Kickxella alabastrina</name>
    <dbReference type="NCBI Taxonomy" id="61397"/>
    <lineage>
        <taxon>Eukaryota</taxon>
        <taxon>Fungi</taxon>
        <taxon>Fungi incertae sedis</taxon>
        <taxon>Zoopagomycota</taxon>
        <taxon>Kickxellomycotina</taxon>
        <taxon>Kickxellomycetes</taxon>
        <taxon>Kickxellales</taxon>
        <taxon>Kickxellaceae</taxon>
        <taxon>Kickxella</taxon>
    </lineage>
</organism>
<keyword evidence="2" id="KW-1185">Reference proteome</keyword>
<sequence length="182" mass="20704">AVLQRDFLVIDLVRAIREAERDEDDSDKVDAKLVTIAKKAMRKNNWEEHNVVVLCWDALMAAVEWPIKNDQVESLTVAQIKKYAALLEAFTTSPKSELALLKHVQMYCYSEARLTKVFGRIVFELYNADVLTDSAIIFWATKGVRTEGKEDFLKQTEALVSKLEALEGSDDDESEDESDDEE</sequence>
<evidence type="ECO:0000313" key="2">
    <source>
        <dbReference type="Proteomes" id="UP001150581"/>
    </source>
</evidence>
<protein>
    <submittedName>
        <fullName evidence="1">Uncharacterized protein</fullName>
    </submittedName>
</protein>
<evidence type="ECO:0000313" key="1">
    <source>
        <dbReference type="EMBL" id="KAJ1887726.1"/>
    </source>
</evidence>